<sequence length="129" mass="14163">MSRADPHHHLIKVSVRSDYLSEQSLPAADRYAFAYTVTIENLGRQAARLLDRHWVITDGHGRVQEVRGEGVVGEQPRIAPGESYRYTSGAVIATPVGSMQGSYGMIADDGTRFEAPIPPFLLGHPGRLH</sequence>
<keyword evidence="5" id="KW-1185">Reference proteome</keyword>
<dbReference type="Pfam" id="PF04379">
    <property type="entry name" value="DUF525"/>
    <property type="match status" value="1"/>
</dbReference>
<dbReference type="PANTHER" id="PTHR14289:SF16">
    <property type="entry name" value="POLYMERASE DELTA-INTERACTING PROTEIN 2"/>
    <property type="match status" value="1"/>
</dbReference>
<dbReference type="EMBL" id="JBDKXB010000009">
    <property type="protein sequence ID" value="MEY6432539.1"/>
    <property type="molecule type" value="Genomic_DNA"/>
</dbReference>
<evidence type="ECO:0000313" key="5">
    <source>
        <dbReference type="Proteomes" id="UP001564408"/>
    </source>
</evidence>
<comment type="caution">
    <text evidence="4">The sequence shown here is derived from an EMBL/GenBank/DDBJ whole genome shotgun (WGS) entry which is preliminary data.</text>
</comment>
<dbReference type="RefSeq" id="WP_369666924.1">
    <property type="nucleotide sequence ID" value="NZ_JBDKXB010000009.1"/>
</dbReference>
<name>A0ABV4BDE3_9GAMM</name>
<proteinExistence type="inferred from homology"/>
<dbReference type="NCBIfam" id="NF003967">
    <property type="entry name" value="PRK05461.1"/>
    <property type="match status" value="1"/>
</dbReference>
<organism evidence="4 5">
    <name type="scientific">Thioalkalicoccus limnaeus</name>
    <dbReference type="NCBI Taxonomy" id="120681"/>
    <lineage>
        <taxon>Bacteria</taxon>
        <taxon>Pseudomonadati</taxon>
        <taxon>Pseudomonadota</taxon>
        <taxon>Gammaproteobacteria</taxon>
        <taxon>Chromatiales</taxon>
        <taxon>Chromatiaceae</taxon>
        <taxon>Thioalkalicoccus</taxon>
    </lineage>
</organism>
<dbReference type="HAMAP" id="MF_00791">
    <property type="entry name" value="ApaG"/>
    <property type="match status" value="1"/>
</dbReference>
<evidence type="ECO:0000259" key="3">
    <source>
        <dbReference type="PROSITE" id="PS51087"/>
    </source>
</evidence>
<evidence type="ECO:0000313" key="4">
    <source>
        <dbReference type="EMBL" id="MEY6432539.1"/>
    </source>
</evidence>
<feature type="domain" description="ApaG" evidence="3">
    <location>
        <begin position="5"/>
        <end position="129"/>
    </location>
</feature>
<evidence type="ECO:0000256" key="1">
    <source>
        <dbReference type="ARBA" id="ARBA00017693"/>
    </source>
</evidence>
<dbReference type="Gene3D" id="2.60.40.1470">
    <property type="entry name" value="ApaG domain"/>
    <property type="match status" value="1"/>
</dbReference>
<dbReference type="InterPro" id="IPR007474">
    <property type="entry name" value="ApaG_domain"/>
</dbReference>
<dbReference type="Proteomes" id="UP001564408">
    <property type="component" value="Unassembled WGS sequence"/>
</dbReference>
<reference evidence="4 5" key="1">
    <citation type="submission" date="2024-05" db="EMBL/GenBank/DDBJ databases">
        <title>Genome Sequence and Characterization of the New Strain Purple Sulfur Bacterium of Genus Thioalkalicoccus.</title>
        <authorList>
            <person name="Bryantseva I.A."/>
            <person name="Kyndt J.A."/>
            <person name="Imhoff J.F."/>
        </authorList>
    </citation>
    <scope>NUCLEOTIDE SEQUENCE [LARGE SCALE GENOMIC DNA]</scope>
    <source>
        <strain evidence="4 5">Um2</strain>
    </source>
</reference>
<dbReference type="SUPFAM" id="SSF110069">
    <property type="entry name" value="ApaG-like"/>
    <property type="match status" value="1"/>
</dbReference>
<dbReference type="InterPro" id="IPR036767">
    <property type="entry name" value="ApaG_sf"/>
</dbReference>
<accession>A0ABV4BDE3</accession>
<protein>
    <recommendedName>
        <fullName evidence="1 2">Protein ApaG</fullName>
    </recommendedName>
</protein>
<dbReference type="PROSITE" id="PS51087">
    <property type="entry name" value="APAG"/>
    <property type="match status" value="1"/>
</dbReference>
<evidence type="ECO:0000256" key="2">
    <source>
        <dbReference type="HAMAP-Rule" id="MF_00791"/>
    </source>
</evidence>
<gene>
    <name evidence="2 4" type="primary">apaG</name>
    <name evidence="4" type="ORF">ABC977_08995</name>
</gene>
<dbReference type="PANTHER" id="PTHR14289">
    <property type="entry name" value="F-BOX ONLY PROTEIN 3"/>
    <property type="match status" value="1"/>
</dbReference>
<dbReference type="InterPro" id="IPR023065">
    <property type="entry name" value="Uncharacterised_ApaG"/>
</dbReference>